<evidence type="ECO:0000313" key="1">
    <source>
        <dbReference type="EMBL" id="AZE29420.1"/>
    </source>
</evidence>
<evidence type="ECO:0000313" key="2">
    <source>
        <dbReference type="Proteomes" id="UP000280455"/>
    </source>
</evidence>
<reference evidence="1 2" key="1">
    <citation type="submission" date="2018-03" db="EMBL/GenBank/DDBJ databases">
        <title>Diversity of phytobeneficial traits revealed by whole-genome analysis of worldwide-isolated phenazine-producing Pseudomonas spp.</title>
        <authorList>
            <person name="Biessy A."/>
            <person name="Novinscak A."/>
            <person name="Blom J."/>
            <person name="Leger G."/>
            <person name="Thomashow L.S."/>
            <person name="Cazorla F.M."/>
            <person name="Josic D."/>
            <person name="Filion M."/>
        </authorList>
    </citation>
    <scope>NUCLEOTIDE SEQUENCE [LARGE SCALE GENOMIC DNA]</scope>
    <source>
        <strain evidence="1 2">ChPhzS24</strain>
    </source>
</reference>
<name>A0AAD1E6N5_9PSED</name>
<gene>
    <name evidence="1" type="ORF">C4K07_2635</name>
</gene>
<proteinExistence type="predicted"/>
<dbReference type="AlphaFoldDB" id="A0AAD1E6N5"/>
<dbReference type="RefSeq" id="WP_162473252.1">
    <property type="nucleotide sequence ID" value="NZ_CP027749.1"/>
</dbReference>
<dbReference type="EMBL" id="CP027750">
    <property type="protein sequence ID" value="AZE29420.1"/>
    <property type="molecule type" value="Genomic_DNA"/>
</dbReference>
<accession>A0AAD1E6N5</accession>
<dbReference type="Proteomes" id="UP000280455">
    <property type="component" value="Chromosome"/>
</dbReference>
<sequence length="58" mass="6468">MTWEFLSGVAGIICALTIILGSEYRENGNKRPIRFICRGQQAKAAEIKPGLPRTEYQA</sequence>
<protein>
    <submittedName>
        <fullName evidence="1">Uncharacterized protein</fullName>
    </submittedName>
</protein>
<organism evidence="1 2">
    <name type="scientific">Pseudomonas chlororaphis subsp. aureofaciens</name>
    <dbReference type="NCBI Taxonomy" id="587851"/>
    <lineage>
        <taxon>Bacteria</taxon>
        <taxon>Pseudomonadati</taxon>
        <taxon>Pseudomonadota</taxon>
        <taxon>Gammaproteobacteria</taxon>
        <taxon>Pseudomonadales</taxon>
        <taxon>Pseudomonadaceae</taxon>
        <taxon>Pseudomonas</taxon>
    </lineage>
</organism>